<accession>A0A8H4JM89</accession>
<evidence type="ECO:0000313" key="7">
    <source>
        <dbReference type="Proteomes" id="UP000605986"/>
    </source>
</evidence>
<reference evidence="6" key="1">
    <citation type="submission" date="2020-01" db="EMBL/GenBank/DDBJ databases">
        <title>Identification and distribution of gene clusters putatively required for synthesis of sphingolipid metabolism inhibitors in phylogenetically diverse species of the filamentous fungus Fusarium.</title>
        <authorList>
            <person name="Kim H.-S."/>
            <person name="Busman M."/>
            <person name="Brown D.W."/>
            <person name="Divon H."/>
            <person name="Uhlig S."/>
            <person name="Proctor R.H."/>
        </authorList>
    </citation>
    <scope>NUCLEOTIDE SEQUENCE</scope>
    <source>
        <strain evidence="6">NRRL 53441</strain>
    </source>
</reference>
<feature type="region of interest" description="Disordered" evidence="4">
    <location>
        <begin position="1"/>
        <end position="50"/>
    </location>
</feature>
<gene>
    <name evidence="6" type="ORF">F53441_13842</name>
</gene>
<keyword evidence="1 3" id="KW-0597">Phosphoprotein</keyword>
<evidence type="ECO:0000256" key="3">
    <source>
        <dbReference type="PROSITE-ProRule" id="PRU00169"/>
    </source>
</evidence>
<evidence type="ECO:0000259" key="5">
    <source>
        <dbReference type="PROSITE" id="PS50110"/>
    </source>
</evidence>
<feature type="region of interest" description="Disordered" evidence="4">
    <location>
        <begin position="185"/>
        <end position="219"/>
    </location>
</feature>
<sequence>MSDSGKQQNDPQGQDPVVEEPQIKNPPVKEPSVEDPPVEHSPVEESSFEDAEPKYLVAEDNHVNQRLVTKLFEKFKRKHHKAWNGLEAVEMYKTHPEQCRMILMDISMPELSGLEAAKRIREHEKEHGFQPAIVVALSAHVMEKDNERYVKEYGMNTTLKKPISPGRLGELLKNWPVEGGATVKAEGDTKAEGDIKDEGDIRAEGDIKAEGDMKDKGDIKAEGDVKAEIAEV</sequence>
<feature type="modified residue" description="4-aspartylphosphate" evidence="3">
    <location>
        <position position="105"/>
    </location>
</feature>
<dbReference type="Pfam" id="PF00072">
    <property type="entry name" value="Response_reg"/>
    <property type="match status" value="1"/>
</dbReference>
<feature type="compositionally biased region" description="Polar residues" evidence="4">
    <location>
        <begin position="1"/>
        <end position="12"/>
    </location>
</feature>
<dbReference type="AlphaFoldDB" id="A0A8H4JM89"/>
<name>A0A8H4JM89_9HYPO</name>
<keyword evidence="7" id="KW-1185">Reference proteome</keyword>
<dbReference type="PROSITE" id="PS50110">
    <property type="entry name" value="RESPONSE_REGULATORY"/>
    <property type="match status" value="1"/>
</dbReference>
<dbReference type="PANTHER" id="PTHR45339:SF1">
    <property type="entry name" value="HYBRID SIGNAL TRANSDUCTION HISTIDINE KINASE J"/>
    <property type="match status" value="1"/>
</dbReference>
<dbReference type="InterPro" id="IPR001789">
    <property type="entry name" value="Sig_transdc_resp-reg_receiver"/>
</dbReference>
<dbReference type="PANTHER" id="PTHR45339">
    <property type="entry name" value="HYBRID SIGNAL TRANSDUCTION HISTIDINE KINASE J"/>
    <property type="match status" value="1"/>
</dbReference>
<dbReference type="OrthoDB" id="303614at2759"/>
<organism evidence="6 7">
    <name type="scientific">Fusarium austroafricanum</name>
    <dbReference type="NCBI Taxonomy" id="2364996"/>
    <lineage>
        <taxon>Eukaryota</taxon>
        <taxon>Fungi</taxon>
        <taxon>Dikarya</taxon>
        <taxon>Ascomycota</taxon>
        <taxon>Pezizomycotina</taxon>
        <taxon>Sordariomycetes</taxon>
        <taxon>Hypocreomycetidae</taxon>
        <taxon>Hypocreales</taxon>
        <taxon>Nectriaceae</taxon>
        <taxon>Fusarium</taxon>
        <taxon>Fusarium concolor species complex</taxon>
    </lineage>
</organism>
<comment type="caution">
    <text evidence="6">The sequence shown here is derived from an EMBL/GenBank/DDBJ whole genome shotgun (WGS) entry which is preliminary data.</text>
</comment>
<dbReference type="SUPFAM" id="SSF52172">
    <property type="entry name" value="CheY-like"/>
    <property type="match status" value="1"/>
</dbReference>
<dbReference type="SMART" id="SM00448">
    <property type="entry name" value="REC"/>
    <property type="match status" value="1"/>
</dbReference>
<protein>
    <recommendedName>
        <fullName evidence="5">Response regulatory domain-containing protein</fullName>
    </recommendedName>
</protein>
<evidence type="ECO:0000256" key="4">
    <source>
        <dbReference type="SAM" id="MobiDB-lite"/>
    </source>
</evidence>
<feature type="domain" description="Response regulatory" evidence="5">
    <location>
        <begin position="54"/>
        <end position="176"/>
    </location>
</feature>
<dbReference type="Gene3D" id="3.40.50.2300">
    <property type="match status" value="1"/>
</dbReference>
<dbReference type="CDD" id="cd17546">
    <property type="entry name" value="REC_hyHK_CKI1_RcsC-like"/>
    <property type="match status" value="1"/>
</dbReference>
<evidence type="ECO:0000256" key="1">
    <source>
        <dbReference type="ARBA" id="ARBA00022553"/>
    </source>
</evidence>
<dbReference type="Proteomes" id="UP000605986">
    <property type="component" value="Unassembled WGS sequence"/>
</dbReference>
<keyword evidence="2" id="KW-0902">Two-component regulatory system</keyword>
<proteinExistence type="predicted"/>
<evidence type="ECO:0000313" key="6">
    <source>
        <dbReference type="EMBL" id="KAF4432123.1"/>
    </source>
</evidence>
<dbReference type="GO" id="GO:0000160">
    <property type="term" value="P:phosphorelay signal transduction system"/>
    <property type="evidence" value="ECO:0007669"/>
    <property type="project" value="UniProtKB-KW"/>
</dbReference>
<dbReference type="InterPro" id="IPR011006">
    <property type="entry name" value="CheY-like_superfamily"/>
</dbReference>
<dbReference type="EMBL" id="JAADJG010000956">
    <property type="protein sequence ID" value="KAF4432123.1"/>
    <property type="molecule type" value="Genomic_DNA"/>
</dbReference>
<evidence type="ECO:0000256" key="2">
    <source>
        <dbReference type="ARBA" id="ARBA00023012"/>
    </source>
</evidence>